<protein>
    <submittedName>
        <fullName evidence="1">Uncharacterized protein</fullName>
    </submittedName>
</protein>
<dbReference type="EMBL" id="JAYMYS010000028">
    <property type="protein sequence ID" value="KAK7376281.1"/>
    <property type="molecule type" value="Genomic_DNA"/>
</dbReference>
<dbReference type="Proteomes" id="UP001386955">
    <property type="component" value="Unassembled WGS sequence"/>
</dbReference>
<evidence type="ECO:0000313" key="2">
    <source>
        <dbReference type="Proteomes" id="UP001386955"/>
    </source>
</evidence>
<gene>
    <name evidence="1" type="ORF">VNO78_34745</name>
</gene>
<comment type="caution">
    <text evidence="1">The sequence shown here is derived from an EMBL/GenBank/DDBJ whole genome shotgun (WGS) entry which is preliminary data.</text>
</comment>
<organism evidence="1 2">
    <name type="scientific">Psophocarpus tetragonolobus</name>
    <name type="common">Winged bean</name>
    <name type="synonym">Dolichos tetragonolobus</name>
    <dbReference type="NCBI Taxonomy" id="3891"/>
    <lineage>
        <taxon>Eukaryota</taxon>
        <taxon>Viridiplantae</taxon>
        <taxon>Streptophyta</taxon>
        <taxon>Embryophyta</taxon>
        <taxon>Tracheophyta</taxon>
        <taxon>Spermatophyta</taxon>
        <taxon>Magnoliopsida</taxon>
        <taxon>eudicotyledons</taxon>
        <taxon>Gunneridae</taxon>
        <taxon>Pentapetalae</taxon>
        <taxon>rosids</taxon>
        <taxon>fabids</taxon>
        <taxon>Fabales</taxon>
        <taxon>Fabaceae</taxon>
        <taxon>Papilionoideae</taxon>
        <taxon>50 kb inversion clade</taxon>
        <taxon>NPAAA clade</taxon>
        <taxon>indigoferoid/millettioid clade</taxon>
        <taxon>Phaseoleae</taxon>
        <taxon>Psophocarpus</taxon>
    </lineage>
</organism>
<proteinExistence type="predicted"/>
<evidence type="ECO:0000313" key="1">
    <source>
        <dbReference type="EMBL" id="KAK7376281.1"/>
    </source>
</evidence>
<dbReference type="AlphaFoldDB" id="A0AAN9RKQ9"/>
<sequence>MLRLSGRYFCIQLTGSFVLLVKNSGKAEKSLIILEAGAILGLYSLTDPYALFDSQQTQQQTRTAKHQTCLEGRFSQVKCADPDQVSSSFLVVASFGHGSKHGMNFDTSVVVLNFKSLILIFFFRTNWEKEEVRI</sequence>
<name>A0AAN9RKQ9_PSOTE</name>
<reference evidence="1 2" key="1">
    <citation type="submission" date="2024-01" db="EMBL/GenBank/DDBJ databases">
        <title>The genomes of 5 underutilized Papilionoideae crops provide insights into root nodulation and disease resistanc.</title>
        <authorList>
            <person name="Jiang F."/>
        </authorList>
    </citation>
    <scope>NUCLEOTIDE SEQUENCE [LARGE SCALE GENOMIC DNA]</scope>
    <source>
        <strain evidence="1">DUOXIRENSHENG_FW03</strain>
        <tissue evidence="1">Leaves</tissue>
    </source>
</reference>
<keyword evidence="2" id="KW-1185">Reference proteome</keyword>
<accession>A0AAN9RKQ9</accession>